<dbReference type="SUPFAM" id="SSF46785">
    <property type="entry name" value="Winged helix' DNA-binding domain"/>
    <property type="match status" value="1"/>
</dbReference>
<dbReference type="PANTHER" id="PTHR33164">
    <property type="entry name" value="TRANSCRIPTIONAL REGULATOR, MARR FAMILY"/>
    <property type="match status" value="1"/>
</dbReference>
<dbReference type="PANTHER" id="PTHR33164:SF101">
    <property type="entry name" value="TRANSCRIPTIONAL REPRESSOR MPRA"/>
    <property type="match status" value="1"/>
</dbReference>
<accession>A0ABN0YNN4</accession>
<protein>
    <recommendedName>
        <fullName evidence="2">HTH marR-type domain-containing protein</fullName>
    </recommendedName>
</protein>
<feature type="domain" description="HTH marR-type" evidence="2">
    <location>
        <begin position="1"/>
        <end position="141"/>
    </location>
</feature>
<dbReference type="Proteomes" id="UP001500340">
    <property type="component" value="Unassembled WGS sequence"/>
</dbReference>
<dbReference type="InterPro" id="IPR039422">
    <property type="entry name" value="MarR/SlyA-like"/>
</dbReference>
<organism evidence="3 4">
    <name type="scientific">Paenibacillus motobuensis</name>
    <dbReference type="NCBI Taxonomy" id="295324"/>
    <lineage>
        <taxon>Bacteria</taxon>
        <taxon>Bacillati</taxon>
        <taxon>Bacillota</taxon>
        <taxon>Bacilli</taxon>
        <taxon>Bacillales</taxon>
        <taxon>Paenibacillaceae</taxon>
        <taxon>Paenibacillus</taxon>
    </lineage>
</organism>
<reference evidence="3 4" key="1">
    <citation type="journal article" date="2019" name="Int. J. Syst. Evol. Microbiol.">
        <title>The Global Catalogue of Microorganisms (GCM) 10K type strain sequencing project: providing services to taxonomists for standard genome sequencing and annotation.</title>
        <authorList>
            <consortium name="The Broad Institute Genomics Platform"/>
            <consortium name="The Broad Institute Genome Sequencing Center for Infectious Disease"/>
            <person name="Wu L."/>
            <person name="Ma J."/>
        </authorList>
    </citation>
    <scope>NUCLEOTIDE SEQUENCE [LARGE SCALE GENOMIC DNA]</scope>
    <source>
        <strain evidence="3 4">JCM 12774</strain>
    </source>
</reference>
<dbReference type="InterPro" id="IPR000835">
    <property type="entry name" value="HTH_MarR-typ"/>
</dbReference>
<dbReference type="InterPro" id="IPR036390">
    <property type="entry name" value="WH_DNA-bd_sf"/>
</dbReference>
<evidence type="ECO:0000259" key="2">
    <source>
        <dbReference type="PROSITE" id="PS50995"/>
    </source>
</evidence>
<gene>
    <name evidence="3" type="ORF">GCM10008933_34720</name>
</gene>
<evidence type="ECO:0000313" key="3">
    <source>
        <dbReference type="EMBL" id="GAA0401234.1"/>
    </source>
</evidence>
<dbReference type="SMART" id="SM00347">
    <property type="entry name" value="HTH_MARR"/>
    <property type="match status" value="1"/>
</dbReference>
<dbReference type="Gene3D" id="1.10.10.10">
    <property type="entry name" value="Winged helix-like DNA-binding domain superfamily/Winged helix DNA-binding domain"/>
    <property type="match status" value="1"/>
</dbReference>
<dbReference type="RefSeq" id="WP_343863136.1">
    <property type="nucleotide sequence ID" value="NZ_BAAACX010000015.1"/>
</dbReference>
<keyword evidence="1" id="KW-0238">DNA-binding</keyword>
<dbReference type="Pfam" id="PF01047">
    <property type="entry name" value="MarR"/>
    <property type="match status" value="1"/>
</dbReference>
<proteinExistence type="predicted"/>
<evidence type="ECO:0000256" key="1">
    <source>
        <dbReference type="ARBA" id="ARBA00023125"/>
    </source>
</evidence>
<sequence length="153" mass="17760">MVGETPKTQRLMEVFNRFRRAGWHKPPLEGLKPSEIKVLFFIHRGSRNDPRGVMISAISSMMEVTSPTVTPLVRSLEKRGLVVRYPDEEDRRAVRIKLTEQGEAVTRKAQEAYTRRFTGLINYLGEEKSGQLAELLEQVYEYLDQQHRSQQDQ</sequence>
<dbReference type="EMBL" id="BAAACX010000015">
    <property type="protein sequence ID" value="GAA0401234.1"/>
    <property type="molecule type" value="Genomic_DNA"/>
</dbReference>
<comment type="caution">
    <text evidence="3">The sequence shown here is derived from an EMBL/GenBank/DDBJ whole genome shotgun (WGS) entry which is preliminary data.</text>
</comment>
<keyword evidence="4" id="KW-1185">Reference proteome</keyword>
<dbReference type="PROSITE" id="PS50995">
    <property type="entry name" value="HTH_MARR_2"/>
    <property type="match status" value="1"/>
</dbReference>
<name>A0ABN0YNN4_9BACL</name>
<dbReference type="InterPro" id="IPR036388">
    <property type="entry name" value="WH-like_DNA-bd_sf"/>
</dbReference>
<evidence type="ECO:0000313" key="4">
    <source>
        <dbReference type="Proteomes" id="UP001500340"/>
    </source>
</evidence>